<evidence type="ECO:0000256" key="5">
    <source>
        <dbReference type="SAM" id="MobiDB-lite"/>
    </source>
</evidence>
<keyword evidence="3" id="KW-0732">Signal</keyword>
<reference evidence="6 7" key="1">
    <citation type="submission" date="2016-01" db="EMBL/GenBank/DDBJ databases">
        <authorList>
            <person name="Regsiter A."/>
            <person name="william w."/>
        </authorList>
    </citation>
    <scope>NUCLEOTIDE SEQUENCE [LARGE SCALE GENOMIC DNA]</scope>
    <source>
        <strain evidence="6 7">CFBP 5494</strain>
    </source>
</reference>
<dbReference type="Pfam" id="PF01547">
    <property type="entry name" value="SBP_bac_1"/>
    <property type="match status" value="1"/>
</dbReference>
<sequence length="443" mass="49143">MSARESAEKGTIAPHPEDRAEEKEAYMRRATLFAGLVAGFSTFAFNAAHAVEIEYWQYVFDTRVKAMDELIAQFQKANPDITVKQVTFPYADYQTRVIAANMSGKGPDVMQLFYGWLDKFAAGGILQPLPTDAFPHDKIESEFFPIVSAMKRGEDYYGLPTAVRSLALFYNKKLFTEAGLDPANPPKTLDEFVAAAQKIAKHDAAGNLTVAGSTLDMGGQDHQWWREVLIRQYGGEPYTDNDQKVAYNSEPGIQALKFYTSLQLEKKIGQAGFMDEGQAAFRAGKAGMTIDGTFRLGSFRTIKDFEWGVTELPTNDKNIRSNYASYFANGISAKTTGEELEASKKFLAYISSPEAMAIWLKTVGELPARRSAALTEENLKDPIYAPFLKGLEYAHTTLFMDEAAQRQNAIDMTNRVLLEGQSVEDSIKQAAEAEQEIIDAAKP</sequence>
<gene>
    <name evidence="6" type="ORF">AGR2A_Lc30171</name>
</gene>
<dbReference type="SUPFAM" id="SSF53850">
    <property type="entry name" value="Periplasmic binding protein-like II"/>
    <property type="match status" value="1"/>
</dbReference>
<name>A0A9W5B4B2_9HYPH</name>
<evidence type="ECO:0000313" key="7">
    <source>
        <dbReference type="Proteomes" id="UP000191933"/>
    </source>
</evidence>
<evidence type="ECO:0000256" key="3">
    <source>
        <dbReference type="ARBA" id="ARBA00022729"/>
    </source>
</evidence>
<keyword evidence="7" id="KW-1185">Reference proteome</keyword>
<dbReference type="GO" id="GO:1901982">
    <property type="term" value="F:maltose binding"/>
    <property type="evidence" value="ECO:0007669"/>
    <property type="project" value="TreeGrafter"/>
</dbReference>
<comment type="similarity">
    <text evidence="1">Belongs to the bacterial solute-binding protein 1 family.</text>
</comment>
<comment type="caution">
    <text evidence="6">The sequence shown here is derived from an EMBL/GenBank/DDBJ whole genome shotgun (WGS) entry which is preliminary data.</text>
</comment>
<evidence type="ECO:0000313" key="6">
    <source>
        <dbReference type="EMBL" id="CUW97519.1"/>
    </source>
</evidence>
<dbReference type="InterPro" id="IPR006059">
    <property type="entry name" value="SBP"/>
</dbReference>
<keyword evidence="2" id="KW-0813">Transport</keyword>
<keyword evidence="4" id="KW-0574">Periplasm</keyword>
<dbReference type="GO" id="GO:0015768">
    <property type="term" value="P:maltose transport"/>
    <property type="evidence" value="ECO:0007669"/>
    <property type="project" value="TreeGrafter"/>
</dbReference>
<protein>
    <submittedName>
        <fullName evidence="6">ABC transporter, substrate binding protein (Sugar)</fullName>
    </submittedName>
</protein>
<dbReference type="AlphaFoldDB" id="A0A9W5B4B2"/>
<dbReference type="GO" id="GO:0055052">
    <property type="term" value="C:ATP-binding cassette (ABC) transporter complex, substrate-binding subunit-containing"/>
    <property type="evidence" value="ECO:0007669"/>
    <property type="project" value="TreeGrafter"/>
</dbReference>
<accession>A0A9W5B4B2</accession>
<evidence type="ECO:0000256" key="1">
    <source>
        <dbReference type="ARBA" id="ARBA00008520"/>
    </source>
</evidence>
<dbReference type="CDD" id="cd14749">
    <property type="entry name" value="PBP2_XBP1_like"/>
    <property type="match status" value="1"/>
</dbReference>
<dbReference type="EMBL" id="FBVY01000032">
    <property type="protein sequence ID" value="CUW97519.1"/>
    <property type="molecule type" value="Genomic_DNA"/>
</dbReference>
<evidence type="ECO:0000256" key="2">
    <source>
        <dbReference type="ARBA" id="ARBA00022448"/>
    </source>
</evidence>
<dbReference type="GO" id="GO:0042956">
    <property type="term" value="P:maltodextrin transmembrane transport"/>
    <property type="evidence" value="ECO:0007669"/>
    <property type="project" value="TreeGrafter"/>
</dbReference>
<dbReference type="PANTHER" id="PTHR30061">
    <property type="entry name" value="MALTOSE-BINDING PERIPLASMIC PROTEIN"/>
    <property type="match status" value="1"/>
</dbReference>
<proteinExistence type="inferred from homology"/>
<feature type="region of interest" description="Disordered" evidence="5">
    <location>
        <begin position="1"/>
        <end position="20"/>
    </location>
</feature>
<dbReference type="Proteomes" id="UP000191933">
    <property type="component" value="Unassembled WGS sequence"/>
</dbReference>
<evidence type="ECO:0000256" key="4">
    <source>
        <dbReference type="ARBA" id="ARBA00022764"/>
    </source>
</evidence>
<dbReference type="Gene3D" id="3.40.190.10">
    <property type="entry name" value="Periplasmic binding protein-like II"/>
    <property type="match status" value="1"/>
</dbReference>
<dbReference type="PANTHER" id="PTHR30061:SF50">
    <property type="entry name" value="MALTOSE_MALTODEXTRIN-BINDING PERIPLASMIC PROTEIN"/>
    <property type="match status" value="1"/>
</dbReference>
<organism evidence="6 7">
    <name type="scientific">Agrobacterium genomosp. 2 str. CFBP 5494</name>
    <dbReference type="NCBI Taxonomy" id="1183436"/>
    <lineage>
        <taxon>Bacteria</taxon>
        <taxon>Pseudomonadati</taxon>
        <taxon>Pseudomonadota</taxon>
        <taxon>Alphaproteobacteria</taxon>
        <taxon>Hyphomicrobiales</taxon>
        <taxon>Rhizobiaceae</taxon>
        <taxon>Rhizobium/Agrobacterium group</taxon>
        <taxon>Agrobacterium</taxon>
        <taxon>Agrobacterium tumefaciens complex</taxon>
    </lineage>
</organism>